<dbReference type="AlphaFoldDB" id="A0AAW2VWG8"/>
<gene>
    <name evidence="2" type="ORF">Slati_2686100</name>
</gene>
<dbReference type="PANTHER" id="PTHR24559:SF439">
    <property type="entry name" value="RETROTRANSPOSON, UNCLASSIFIED-LIKE PROTEIN"/>
    <property type="match status" value="1"/>
</dbReference>
<comment type="caution">
    <text evidence="2">The sequence shown here is derived from an EMBL/GenBank/DDBJ whole genome shotgun (WGS) entry which is preliminary data.</text>
</comment>
<dbReference type="PANTHER" id="PTHR24559">
    <property type="entry name" value="TRANSPOSON TY3-I GAG-POL POLYPROTEIN"/>
    <property type="match status" value="1"/>
</dbReference>
<evidence type="ECO:0000259" key="1">
    <source>
        <dbReference type="Pfam" id="PF00078"/>
    </source>
</evidence>
<dbReference type="EMBL" id="JACGWN010000009">
    <property type="protein sequence ID" value="KAL0433518.1"/>
    <property type="molecule type" value="Genomic_DNA"/>
</dbReference>
<organism evidence="2">
    <name type="scientific">Sesamum latifolium</name>
    <dbReference type="NCBI Taxonomy" id="2727402"/>
    <lineage>
        <taxon>Eukaryota</taxon>
        <taxon>Viridiplantae</taxon>
        <taxon>Streptophyta</taxon>
        <taxon>Embryophyta</taxon>
        <taxon>Tracheophyta</taxon>
        <taxon>Spermatophyta</taxon>
        <taxon>Magnoliopsida</taxon>
        <taxon>eudicotyledons</taxon>
        <taxon>Gunneridae</taxon>
        <taxon>Pentapetalae</taxon>
        <taxon>asterids</taxon>
        <taxon>lamiids</taxon>
        <taxon>Lamiales</taxon>
        <taxon>Pedaliaceae</taxon>
        <taxon>Sesamum</taxon>
    </lineage>
</organism>
<proteinExistence type="predicted"/>
<dbReference type="Gene3D" id="3.10.10.10">
    <property type="entry name" value="HIV Type 1 Reverse Transcriptase, subunit A, domain 1"/>
    <property type="match status" value="1"/>
</dbReference>
<accession>A0AAW2VWG8</accession>
<dbReference type="InterPro" id="IPR043128">
    <property type="entry name" value="Rev_trsase/Diguanyl_cyclase"/>
</dbReference>
<reference evidence="2" key="2">
    <citation type="journal article" date="2024" name="Plant">
        <title>Genomic evolution and insights into agronomic trait innovations of Sesamum species.</title>
        <authorList>
            <person name="Miao H."/>
            <person name="Wang L."/>
            <person name="Qu L."/>
            <person name="Liu H."/>
            <person name="Sun Y."/>
            <person name="Le M."/>
            <person name="Wang Q."/>
            <person name="Wei S."/>
            <person name="Zheng Y."/>
            <person name="Lin W."/>
            <person name="Duan Y."/>
            <person name="Cao H."/>
            <person name="Xiong S."/>
            <person name="Wang X."/>
            <person name="Wei L."/>
            <person name="Li C."/>
            <person name="Ma Q."/>
            <person name="Ju M."/>
            <person name="Zhao R."/>
            <person name="Li G."/>
            <person name="Mu C."/>
            <person name="Tian Q."/>
            <person name="Mei H."/>
            <person name="Zhang T."/>
            <person name="Gao T."/>
            <person name="Zhang H."/>
        </authorList>
    </citation>
    <scope>NUCLEOTIDE SEQUENCE</scope>
    <source>
        <strain evidence="2">KEN1</strain>
    </source>
</reference>
<dbReference type="InterPro" id="IPR000477">
    <property type="entry name" value="RT_dom"/>
</dbReference>
<name>A0AAW2VWG8_9LAMI</name>
<dbReference type="Pfam" id="PF00078">
    <property type="entry name" value="RVT_1"/>
    <property type="match status" value="1"/>
</dbReference>
<feature type="domain" description="Reverse transcriptase" evidence="1">
    <location>
        <begin position="115"/>
        <end position="175"/>
    </location>
</feature>
<dbReference type="SUPFAM" id="SSF56672">
    <property type="entry name" value="DNA/RNA polymerases"/>
    <property type="match status" value="1"/>
</dbReference>
<reference evidence="2" key="1">
    <citation type="submission" date="2020-06" db="EMBL/GenBank/DDBJ databases">
        <authorList>
            <person name="Li T."/>
            <person name="Hu X."/>
            <person name="Zhang T."/>
            <person name="Song X."/>
            <person name="Zhang H."/>
            <person name="Dai N."/>
            <person name="Sheng W."/>
            <person name="Hou X."/>
            <person name="Wei L."/>
        </authorList>
    </citation>
    <scope>NUCLEOTIDE SEQUENCE</scope>
    <source>
        <strain evidence="2">KEN1</strain>
        <tissue evidence="2">Leaf</tissue>
    </source>
</reference>
<dbReference type="InterPro" id="IPR043502">
    <property type="entry name" value="DNA/RNA_pol_sf"/>
</dbReference>
<protein>
    <recommendedName>
        <fullName evidence="1">Reverse transcriptase domain-containing protein</fullName>
    </recommendedName>
</protein>
<dbReference type="CDD" id="cd01647">
    <property type="entry name" value="RT_LTR"/>
    <property type="match status" value="1"/>
</dbReference>
<sequence length="182" mass="21548">MDIQGDARFRPKKVAIHYLVRHGARLIKQSQRVLHPDLIRCIEIEVNKLIDVGFIREVKYPTWISSIMHVKKMNGQIRICVDFRDLNKACPKDDFLLPIIELMVDATTRHEWMIQNAGATYQRAMQNIFDDMLHKKVECYVDDLVVKTKKREECLADLQMVFNRLRKYNLKMSSQVCFRCHL</sequence>
<dbReference type="Gene3D" id="3.30.70.270">
    <property type="match status" value="2"/>
</dbReference>
<evidence type="ECO:0000313" key="2">
    <source>
        <dbReference type="EMBL" id="KAL0433518.1"/>
    </source>
</evidence>
<dbReference type="InterPro" id="IPR053134">
    <property type="entry name" value="RNA-dir_DNA_polymerase"/>
</dbReference>